<dbReference type="Proteomes" id="UP001500051">
    <property type="component" value="Unassembled WGS sequence"/>
</dbReference>
<dbReference type="RefSeq" id="WP_344814637.1">
    <property type="nucleotide sequence ID" value="NZ_BAAAYX010000030.1"/>
</dbReference>
<comment type="caution">
    <text evidence="1">The sequence shown here is derived from an EMBL/GenBank/DDBJ whole genome shotgun (WGS) entry which is preliminary data.</text>
</comment>
<organism evidence="1 2">
    <name type="scientific">Microlunatus aurantiacus</name>
    <dbReference type="NCBI Taxonomy" id="446786"/>
    <lineage>
        <taxon>Bacteria</taxon>
        <taxon>Bacillati</taxon>
        <taxon>Actinomycetota</taxon>
        <taxon>Actinomycetes</taxon>
        <taxon>Propionibacteriales</taxon>
        <taxon>Propionibacteriaceae</taxon>
        <taxon>Microlunatus</taxon>
    </lineage>
</organism>
<dbReference type="EMBL" id="BAAAYX010000030">
    <property type="protein sequence ID" value="GAA3719223.1"/>
    <property type="molecule type" value="Genomic_DNA"/>
</dbReference>
<accession>A0ABP7EH64</accession>
<reference evidence="2" key="1">
    <citation type="journal article" date="2019" name="Int. J. Syst. Evol. Microbiol.">
        <title>The Global Catalogue of Microorganisms (GCM) 10K type strain sequencing project: providing services to taxonomists for standard genome sequencing and annotation.</title>
        <authorList>
            <consortium name="The Broad Institute Genomics Platform"/>
            <consortium name="The Broad Institute Genome Sequencing Center for Infectious Disease"/>
            <person name="Wu L."/>
            <person name="Ma J."/>
        </authorList>
    </citation>
    <scope>NUCLEOTIDE SEQUENCE [LARGE SCALE GENOMIC DNA]</scope>
    <source>
        <strain evidence="2">JCM 16548</strain>
    </source>
</reference>
<gene>
    <name evidence="1" type="ORF">GCM10022204_44230</name>
</gene>
<evidence type="ECO:0000313" key="2">
    <source>
        <dbReference type="Proteomes" id="UP001500051"/>
    </source>
</evidence>
<sequence length="64" mass="6822">MPELIMPDVQDSTSTADRCAACGHPTSQHDRISTRWCAATSLGVGDRACICSGVVSDARVLTHY</sequence>
<evidence type="ECO:0000313" key="1">
    <source>
        <dbReference type="EMBL" id="GAA3719223.1"/>
    </source>
</evidence>
<name>A0ABP7EH64_9ACTN</name>
<keyword evidence="2" id="KW-1185">Reference proteome</keyword>
<protein>
    <submittedName>
        <fullName evidence="1">Uncharacterized protein</fullName>
    </submittedName>
</protein>
<dbReference type="NCBIfam" id="NF038206">
    <property type="entry name" value="RGCVC_fam"/>
    <property type="match status" value="1"/>
</dbReference>
<proteinExistence type="predicted"/>